<feature type="chain" id="PRO_5032282822" evidence="1">
    <location>
        <begin position="24"/>
        <end position="331"/>
    </location>
</feature>
<dbReference type="SUPFAM" id="SSF110087">
    <property type="entry name" value="DR1885-like metal-binding protein"/>
    <property type="match status" value="1"/>
</dbReference>
<dbReference type="InterPro" id="IPR038507">
    <property type="entry name" value="YcnI-like_sf"/>
</dbReference>
<dbReference type="Gene3D" id="2.60.40.1890">
    <property type="entry name" value="PCu(A)C copper chaperone"/>
    <property type="match status" value="1"/>
</dbReference>
<name>A0A844HIG7_9RHOB</name>
<keyword evidence="4" id="KW-1185">Reference proteome</keyword>
<dbReference type="InterPro" id="IPR012533">
    <property type="entry name" value="YcnI-copper_dom"/>
</dbReference>
<gene>
    <name evidence="3" type="ORF">GL300_03390</name>
</gene>
<dbReference type="InterPro" id="IPR058248">
    <property type="entry name" value="Lxx211020-like"/>
</dbReference>
<evidence type="ECO:0000259" key="2">
    <source>
        <dbReference type="Pfam" id="PF07987"/>
    </source>
</evidence>
<evidence type="ECO:0000256" key="1">
    <source>
        <dbReference type="SAM" id="SignalP"/>
    </source>
</evidence>
<dbReference type="RefSeq" id="WP_155038145.1">
    <property type="nucleotide sequence ID" value="NZ_JBHGCD010000001.1"/>
</dbReference>
<dbReference type="EMBL" id="WMIG01000001">
    <property type="protein sequence ID" value="MTH58254.1"/>
    <property type="molecule type" value="Genomic_DNA"/>
</dbReference>
<dbReference type="CDD" id="cd08545">
    <property type="entry name" value="YcnI_like"/>
    <property type="match status" value="1"/>
</dbReference>
<dbReference type="PANTHER" id="PTHR36302:SF1">
    <property type="entry name" value="COPPER CHAPERONE PCU(A)C"/>
    <property type="match status" value="1"/>
</dbReference>
<feature type="signal peptide" evidence="1">
    <location>
        <begin position="1"/>
        <end position="23"/>
    </location>
</feature>
<evidence type="ECO:0000313" key="4">
    <source>
        <dbReference type="Proteomes" id="UP000449846"/>
    </source>
</evidence>
<protein>
    <submittedName>
        <fullName evidence="3">DUF1775 domain-containing protein</fullName>
    </submittedName>
</protein>
<dbReference type="Pfam" id="PF04314">
    <property type="entry name" value="PCuAC"/>
    <property type="match status" value="1"/>
</dbReference>
<dbReference type="PANTHER" id="PTHR36302">
    <property type="entry name" value="BLR7088 PROTEIN"/>
    <property type="match status" value="1"/>
</dbReference>
<feature type="domain" description="YncI copper-binding" evidence="2">
    <location>
        <begin position="24"/>
        <end position="166"/>
    </location>
</feature>
<sequence>MNKRISFAALGASMLLSAGPVLAHASLEQTEAAAGSTYKAVIRIGHGCDGKPTKTLRVQIPEGFYNAKPMPKAGWQLKVVTGDYARPFDNHGTAMTKGAREIIWTGGELPDEFYDEFVLRGSVGPDLAPGSTIYFPTIQECQNAKEAWIDVTGAEDVAYPAPALKITEKKAGGHGHHAAAAPAHAGHAEAGHAEAAGDAVIGDLTITQGYSRATPPGAPVGGGFLTVANGGAEADRLVAATSPAAKKVEIHEMAMEGDVMKMRQLPEGVEIPAGTSVELKPGGLHLMLMGLEHPLVEGDSLPLTLTFEKAGKVDLSLKVGPINAKGDAHAH</sequence>
<accession>A0A844HIG7</accession>
<dbReference type="Proteomes" id="UP000449846">
    <property type="component" value="Unassembled WGS sequence"/>
</dbReference>
<evidence type="ECO:0000313" key="3">
    <source>
        <dbReference type="EMBL" id="MTH58254.1"/>
    </source>
</evidence>
<dbReference type="InterPro" id="IPR036182">
    <property type="entry name" value="PCuAC_sf"/>
</dbReference>
<reference evidence="3 4" key="1">
    <citation type="submission" date="2019-11" db="EMBL/GenBank/DDBJ databases">
        <authorList>
            <person name="Dong K."/>
        </authorList>
    </citation>
    <scope>NUCLEOTIDE SEQUENCE [LARGE SCALE GENOMIC DNA]</scope>
    <source>
        <strain evidence="3 4">NBRC 112902</strain>
    </source>
</reference>
<dbReference type="PIRSF" id="PIRSF037139">
    <property type="entry name" value="UCP037139"/>
    <property type="match status" value="1"/>
</dbReference>
<dbReference type="Gene3D" id="2.60.40.2230">
    <property type="entry name" value="Uncharacterised protein YcnI-like PF07987, DUF1775"/>
    <property type="match status" value="1"/>
</dbReference>
<dbReference type="InterPro" id="IPR021174">
    <property type="entry name" value="UCP037139"/>
</dbReference>
<comment type="caution">
    <text evidence="3">The sequence shown here is derived from an EMBL/GenBank/DDBJ whole genome shotgun (WGS) entry which is preliminary data.</text>
</comment>
<dbReference type="OrthoDB" id="9796962at2"/>
<keyword evidence="1" id="KW-0732">Signal</keyword>
<organism evidence="3 4">
    <name type="scientific">Paracoccus litorisediminis</name>
    <dbReference type="NCBI Taxonomy" id="2006130"/>
    <lineage>
        <taxon>Bacteria</taxon>
        <taxon>Pseudomonadati</taxon>
        <taxon>Pseudomonadota</taxon>
        <taxon>Alphaproteobacteria</taxon>
        <taxon>Rhodobacterales</taxon>
        <taxon>Paracoccaceae</taxon>
        <taxon>Paracoccus</taxon>
    </lineage>
</organism>
<dbReference type="InterPro" id="IPR007410">
    <property type="entry name" value="LpqE-like"/>
</dbReference>
<dbReference type="AlphaFoldDB" id="A0A844HIG7"/>
<dbReference type="Pfam" id="PF07987">
    <property type="entry name" value="DUF1775"/>
    <property type="match status" value="1"/>
</dbReference>
<proteinExistence type="predicted"/>